<evidence type="ECO:0000313" key="3">
    <source>
        <dbReference type="Ensembl" id="ENSJJAP00000018539.1"/>
    </source>
</evidence>
<dbReference type="InterPro" id="IPR050666">
    <property type="entry name" value="ESRP"/>
</dbReference>
<dbReference type="Proteomes" id="UP000694385">
    <property type="component" value="Unassembled WGS sequence"/>
</dbReference>
<dbReference type="InterPro" id="IPR035979">
    <property type="entry name" value="RBD_domain_sf"/>
</dbReference>
<dbReference type="InterPro" id="IPR012677">
    <property type="entry name" value="Nucleotide-bd_a/b_plait_sf"/>
</dbReference>
<name>A0A8C5P2N9_JACJA</name>
<dbReference type="AlphaFoldDB" id="A0A8C5P2N9"/>
<keyword evidence="1" id="KW-0677">Repeat</keyword>
<keyword evidence="4" id="KW-1185">Reference proteome</keyword>
<dbReference type="PANTHER" id="PTHR13976">
    <property type="entry name" value="HETEROGENEOUS NUCLEAR RIBONUCLEOPROTEIN-RELATED"/>
    <property type="match status" value="1"/>
</dbReference>
<keyword evidence="2" id="KW-0694">RNA-binding</keyword>
<dbReference type="Ensembl" id="ENSJJAT00000025069.1">
    <property type="protein sequence ID" value="ENSJJAP00000018539.1"/>
    <property type="gene ID" value="ENSJJAG00000019780.1"/>
</dbReference>
<evidence type="ECO:0000313" key="4">
    <source>
        <dbReference type="Proteomes" id="UP000694385"/>
    </source>
</evidence>
<dbReference type="SUPFAM" id="SSF54928">
    <property type="entry name" value="RNA-binding domain, RBD"/>
    <property type="match status" value="2"/>
</dbReference>
<dbReference type="GeneTree" id="ENSGT00940000157720"/>
<evidence type="ECO:0008006" key="5">
    <source>
        <dbReference type="Google" id="ProtNLM"/>
    </source>
</evidence>
<protein>
    <recommendedName>
        <fullName evidence="5">RRM domain-containing protein</fullName>
    </recommendedName>
</protein>
<sequence>MDFVMKHNGPNDASDGTVRLCEVQFFQGLEVVPNGMTLMMDYQGRSTGEASVQFASKGIAENALEKYKERIGHRYIEIFRSSWSEIKDFMIHQEGGRGGYYGAGLARVNGYDGGYGGFDDYGSYNNYDYGNDVFDDRMRDGRGMGGHGYGFHGGHFVHVRGLLFCATENDIANFFLVLNQLRVHTDIGADGRATGEADGEFVTHEDAVVTMSKAGGGSGMGEGTDNLGEYRSVGRIGMQNNYSGGFGTPDDLGGFGPGFCGQSGMSRGGRHGMH</sequence>
<proteinExistence type="predicted"/>
<dbReference type="Gene3D" id="3.30.70.330">
    <property type="match status" value="2"/>
</dbReference>
<dbReference type="GO" id="GO:0003723">
    <property type="term" value="F:RNA binding"/>
    <property type="evidence" value="ECO:0007669"/>
    <property type="project" value="UniProtKB-KW"/>
</dbReference>
<reference evidence="3" key="1">
    <citation type="submission" date="2025-08" db="UniProtKB">
        <authorList>
            <consortium name="Ensembl"/>
        </authorList>
    </citation>
    <scope>IDENTIFICATION</scope>
</reference>
<evidence type="ECO:0000256" key="1">
    <source>
        <dbReference type="ARBA" id="ARBA00022737"/>
    </source>
</evidence>
<accession>A0A8C5P2N9</accession>
<evidence type="ECO:0000256" key="2">
    <source>
        <dbReference type="ARBA" id="ARBA00022884"/>
    </source>
</evidence>
<reference evidence="3" key="2">
    <citation type="submission" date="2025-09" db="UniProtKB">
        <authorList>
            <consortium name="Ensembl"/>
        </authorList>
    </citation>
    <scope>IDENTIFICATION</scope>
</reference>
<organism evidence="3 4">
    <name type="scientific">Jaculus jaculus</name>
    <name type="common">Lesser Egyptian jerboa</name>
    <dbReference type="NCBI Taxonomy" id="51337"/>
    <lineage>
        <taxon>Eukaryota</taxon>
        <taxon>Metazoa</taxon>
        <taxon>Chordata</taxon>
        <taxon>Craniata</taxon>
        <taxon>Vertebrata</taxon>
        <taxon>Euteleostomi</taxon>
        <taxon>Mammalia</taxon>
        <taxon>Eutheria</taxon>
        <taxon>Euarchontoglires</taxon>
        <taxon>Glires</taxon>
        <taxon>Rodentia</taxon>
        <taxon>Myomorpha</taxon>
        <taxon>Dipodoidea</taxon>
        <taxon>Dipodidae</taxon>
        <taxon>Dipodinae</taxon>
        <taxon>Jaculus</taxon>
    </lineage>
</organism>